<organism evidence="1 2">
    <name type="scientific">Vibrio atlanticus (strain LGP32)</name>
    <name type="common">Vibrio splendidus (strain Mel32)</name>
    <dbReference type="NCBI Taxonomy" id="575788"/>
    <lineage>
        <taxon>Bacteria</taxon>
        <taxon>Pseudomonadati</taxon>
        <taxon>Pseudomonadota</taxon>
        <taxon>Gammaproteobacteria</taxon>
        <taxon>Vibrionales</taxon>
        <taxon>Vibrionaceae</taxon>
        <taxon>Vibrio</taxon>
    </lineage>
</organism>
<reference evidence="1 2" key="1">
    <citation type="submission" date="2009-02" db="EMBL/GenBank/DDBJ databases">
        <title>Vibrio splendidus str. LGP32 complete genome.</title>
        <authorList>
            <person name="Mazel D."/>
            <person name="Le Roux F."/>
        </authorList>
    </citation>
    <scope>NUCLEOTIDE SEQUENCE [LARGE SCALE GENOMIC DNA]</scope>
    <source>
        <strain evidence="1 2">LGP32</strain>
    </source>
</reference>
<evidence type="ECO:0008006" key="3">
    <source>
        <dbReference type="Google" id="ProtNLM"/>
    </source>
</evidence>
<dbReference type="STRING" id="575788.VS_0491"/>
<accession>B7VJ43</accession>
<evidence type="ECO:0000313" key="2">
    <source>
        <dbReference type="Proteomes" id="UP000009100"/>
    </source>
</evidence>
<dbReference type="KEGG" id="vsp:VS_0491"/>
<dbReference type="HOGENOM" id="CLU_3049288_0_0_6"/>
<dbReference type="AlphaFoldDB" id="B7VJ43"/>
<evidence type="ECO:0000313" key="1">
    <source>
        <dbReference type="EMBL" id="CAV17497.1"/>
    </source>
</evidence>
<dbReference type="Proteomes" id="UP000009100">
    <property type="component" value="Chromosome 1"/>
</dbReference>
<sequence>MMTIPNKHYVKRTQRDYTLDFKLQIVDAIEEGDMTDKKPYQFTAYKVVRPFLLG</sequence>
<dbReference type="EMBL" id="FM954972">
    <property type="protein sequence ID" value="CAV17497.1"/>
    <property type="molecule type" value="Genomic_DNA"/>
</dbReference>
<gene>
    <name evidence="1" type="ordered locus">VS_0491</name>
</gene>
<protein>
    <recommendedName>
        <fullName evidence="3">Transposase</fullName>
    </recommendedName>
</protein>
<proteinExistence type="predicted"/>
<name>B7VJ43_VIBA3</name>